<dbReference type="EMBL" id="SHKY01000001">
    <property type="protein sequence ID" value="RZU48667.1"/>
    <property type="molecule type" value="Genomic_DNA"/>
</dbReference>
<evidence type="ECO:0000313" key="3">
    <source>
        <dbReference type="Proteomes" id="UP000292564"/>
    </source>
</evidence>
<evidence type="ECO:0000313" key="2">
    <source>
        <dbReference type="EMBL" id="RZU48667.1"/>
    </source>
</evidence>
<dbReference type="RefSeq" id="WP_130507877.1">
    <property type="nucleotide sequence ID" value="NZ_SHKY01000001.1"/>
</dbReference>
<sequence>MSATNWDNYNLPAIEDMLKGENACTGADRVLAWEGLASSVREQHRRLAKAAEDLAAVWPPEKNASALAFQKLIDELGASMAETLTCAEDTRAGLRGVLDAISTAQTTIRTLSQGRAEVSDDLTPRFIDHAEDEYDEQAQQVMREAEAAIRDHNPQIRAPQLFRMEIRKGEDGGDFPVDPGDPGNPGGGSGQAAIHARPLPVAVPHDPVLVGEPPHSAVTAPGTMPGHDPSPGVGPGLAGSTITPAGPLPGQGLGGFPGGSAAGGTLPGAVIGGGAGNAAAGLIAGAGGAGALGMLGAGGLGAFGAPGAGAIGGAAGGGLGVPGGLGVSGGPGAAASRQAVPMRRGMPSGAVIGADGHGAGGRGQSPFGVPGQRPGRRSEDGAGMPEGEADQQWATADGVQAVIVPDATQARHDPGPGVLGFPR</sequence>
<gene>
    <name evidence="2" type="ORF">EV385_0385</name>
</gene>
<reference evidence="2 3" key="1">
    <citation type="submission" date="2019-02" db="EMBL/GenBank/DDBJ databases">
        <title>Sequencing the genomes of 1000 actinobacteria strains.</title>
        <authorList>
            <person name="Klenk H.-P."/>
        </authorList>
    </citation>
    <scope>NUCLEOTIDE SEQUENCE [LARGE SCALE GENOMIC DNA]</scope>
    <source>
        <strain evidence="2 3">DSM 45162</strain>
    </source>
</reference>
<dbReference type="Proteomes" id="UP000292564">
    <property type="component" value="Unassembled WGS sequence"/>
</dbReference>
<organism evidence="2 3">
    <name type="scientific">Krasilnikovia cinnamomea</name>
    <dbReference type="NCBI Taxonomy" id="349313"/>
    <lineage>
        <taxon>Bacteria</taxon>
        <taxon>Bacillati</taxon>
        <taxon>Actinomycetota</taxon>
        <taxon>Actinomycetes</taxon>
        <taxon>Micromonosporales</taxon>
        <taxon>Micromonosporaceae</taxon>
        <taxon>Krasilnikovia</taxon>
    </lineage>
</organism>
<comment type="caution">
    <text evidence="2">The sequence shown here is derived from an EMBL/GenBank/DDBJ whole genome shotgun (WGS) entry which is preliminary data.</text>
</comment>
<accession>A0A4Q7ZDA4</accession>
<evidence type="ECO:0008006" key="4">
    <source>
        <dbReference type="Google" id="ProtNLM"/>
    </source>
</evidence>
<proteinExistence type="predicted"/>
<feature type="region of interest" description="Disordered" evidence="1">
    <location>
        <begin position="355"/>
        <end position="423"/>
    </location>
</feature>
<evidence type="ECO:0000256" key="1">
    <source>
        <dbReference type="SAM" id="MobiDB-lite"/>
    </source>
</evidence>
<protein>
    <recommendedName>
        <fullName evidence="4">PPE family protein</fullName>
    </recommendedName>
</protein>
<dbReference type="AlphaFoldDB" id="A0A4Q7ZDA4"/>
<dbReference type="OrthoDB" id="3297998at2"/>
<keyword evidence="3" id="KW-1185">Reference proteome</keyword>
<feature type="region of interest" description="Disordered" evidence="1">
    <location>
        <begin position="169"/>
        <end position="193"/>
    </location>
</feature>
<name>A0A4Q7ZDA4_9ACTN</name>